<dbReference type="Gene3D" id="3.40.1230.10">
    <property type="entry name" value="MTH938-like"/>
    <property type="match status" value="1"/>
</dbReference>
<protein>
    <recommendedName>
        <fullName evidence="3">Mth938-like domain-containing protein</fullName>
    </recommendedName>
</protein>
<dbReference type="Pfam" id="PF04430">
    <property type="entry name" value="DUF498"/>
    <property type="match status" value="1"/>
</dbReference>
<dbReference type="SUPFAM" id="SSF64076">
    <property type="entry name" value="MTH938-like"/>
    <property type="match status" value="1"/>
</dbReference>
<evidence type="ECO:0000313" key="1">
    <source>
        <dbReference type="EMBL" id="RBI87721.1"/>
    </source>
</evidence>
<evidence type="ECO:0008006" key="3">
    <source>
        <dbReference type="Google" id="ProtNLM"/>
    </source>
</evidence>
<dbReference type="OrthoDB" id="7351393at2"/>
<comment type="caution">
    <text evidence="1">The sequence shown here is derived from an EMBL/GenBank/DDBJ whole genome shotgun (WGS) entry which is preliminary data.</text>
</comment>
<accession>A0A365UDZ2</accession>
<sequence length="117" mass="12353">MRINEVVFSDALPVDGYGPGFFRIGGEVREGAVLLTPTGLRSWGGYEDEAPLLELAGEIDVLFIGTGAETAHVPAALRRKLEEANVGVEGMATGPACRSYNVLLSEGRRIALAALPV</sequence>
<keyword evidence="2" id="KW-1185">Reference proteome</keyword>
<dbReference type="EMBL" id="QNTQ01000001">
    <property type="protein sequence ID" value="RBI87721.1"/>
    <property type="molecule type" value="Genomic_DNA"/>
</dbReference>
<reference evidence="1 2" key="1">
    <citation type="submission" date="2018-07" db="EMBL/GenBank/DDBJ databases">
        <title>Rhodosalinus sp. strain E84T genomic sequence and assembly.</title>
        <authorList>
            <person name="Liu Z.-W."/>
            <person name="Lu D.-C."/>
        </authorList>
    </citation>
    <scope>NUCLEOTIDE SEQUENCE [LARGE SCALE GENOMIC DNA]</scope>
    <source>
        <strain evidence="1 2">E84</strain>
    </source>
</reference>
<evidence type="ECO:0000313" key="2">
    <source>
        <dbReference type="Proteomes" id="UP000253370"/>
    </source>
</evidence>
<gene>
    <name evidence="1" type="ORF">DRV85_02075</name>
</gene>
<dbReference type="PANTHER" id="PTHR21192:SF2">
    <property type="entry name" value="NADH DEHYDROGENASE [UBIQUINONE] 1 ALPHA SUBCOMPLEX ASSEMBLY FACTOR 3"/>
    <property type="match status" value="1"/>
</dbReference>
<name>A0A365UDZ2_9RHOB</name>
<dbReference type="Proteomes" id="UP000253370">
    <property type="component" value="Unassembled WGS sequence"/>
</dbReference>
<dbReference type="RefSeq" id="WP_113287743.1">
    <property type="nucleotide sequence ID" value="NZ_QNTQ01000001.1"/>
</dbReference>
<dbReference type="InterPro" id="IPR036748">
    <property type="entry name" value="MTH938-like_sf"/>
</dbReference>
<organism evidence="1 2">
    <name type="scientific">Rhodosalinus halophilus</name>
    <dbReference type="NCBI Taxonomy" id="2259333"/>
    <lineage>
        <taxon>Bacteria</taxon>
        <taxon>Pseudomonadati</taxon>
        <taxon>Pseudomonadota</taxon>
        <taxon>Alphaproteobacteria</taxon>
        <taxon>Rhodobacterales</taxon>
        <taxon>Paracoccaceae</taxon>
        <taxon>Rhodosalinus</taxon>
    </lineage>
</organism>
<proteinExistence type="predicted"/>
<dbReference type="InterPro" id="IPR007523">
    <property type="entry name" value="NDUFAF3/AAMDC"/>
</dbReference>
<dbReference type="CDD" id="cd00248">
    <property type="entry name" value="Mth938-like"/>
    <property type="match status" value="1"/>
</dbReference>
<dbReference type="AlphaFoldDB" id="A0A365UDZ2"/>
<dbReference type="PANTHER" id="PTHR21192">
    <property type="entry name" value="NUCLEAR PROTEIN E3-3"/>
    <property type="match status" value="1"/>
</dbReference>